<reference evidence="6" key="1">
    <citation type="submission" date="2020-09" db="EMBL/GenBank/DDBJ databases">
        <title>A novel bacterium of genus Bacillus, isolated from South China Sea.</title>
        <authorList>
            <person name="Huang H."/>
            <person name="Mo K."/>
            <person name="Hu Y."/>
        </authorList>
    </citation>
    <scope>NUCLEOTIDE SEQUENCE</scope>
    <source>
        <strain evidence="6">IB182487</strain>
    </source>
</reference>
<dbReference type="Gene3D" id="3.40.50.300">
    <property type="entry name" value="P-loop containing nucleotide triphosphate hydrolases"/>
    <property type="match status" value="2"/>
</dbReference>
<dbReference type="Gene3D" id="1.10.10.2220">
    <property type="match status" value="1"/>
</dbReference>
<evidence type="ECO:0000259" key="4">
    <source>
        <dbReference type="Pfam" id="PF14490"/>
    </source>
</evidence>
<dbReference type="Pfam" id="PF18335">
    <property type="entry name" value="SH3_13"/>
    <property type="match status" value="1"/>
</dbReference>
<dbReference type="Gene3D" id="2.30.30.940">
    <property type="match status" value="1"/>
</dbReference>
<accession>A0A926NDJ7</accession>
<dbReference type="GO" id="GO:0005524">
    <property type="term" value="F:ATP binding"/>
    <property type="evidence" value="ECO:0007669"/>
    <property type="project" value="UniProtKB-KW"/>
</dbReference>
<dbReference type="Proteomes" id="UP000626844">
    <property type="component" value="Unassembled WGS sequence"/>
</dbReference>
<gene>
    <name evidence="6" type="ORF">IC621_02955</name>
</gene>
<keyword evidence="1" id="KW-0547">Nucleotide-binding</keyword>
<dbReference type="PANTHER" id="PTHR43788:SF6">
    <property type="entry name" value="DNA HELICASE B"/>
    <property type="match status" value="1"/>
</dbReference>
<organism evidence="6 7">
    <name type="scientific">Metabacillus arenae</name>
    <dbReference type="NCBI Taxonomy" id="2771434"/>
    <lineage>
        <taxon>Bacteria</taxon>
        <taxon>Bacillati</taxon>
        <taxon>Bacillota</taxon>
        <taxon>Bacilli</taxon>
        <taxon>Bacillales</taxon>
        <taxon>Bacillaceae</taxon>
        <taxon>Metabacillus</taxon>
    </lineage>
</organism>
<dbReference type="AlphaFoldDB" id="A0A926NDJ7"/>
<comment type="caution">
    <text evidence="6">The sequence shown here is derived from an EMBL/GenBank/DDBJ whole genome shotgun (WGS) entry which is preliminary data.</text>
</comment>
<evidence type="ECO:0000256" key="1">
    <source>
        <dbReference type="ARBA" id="ARBA00022741"/>
    </source>
</evidence>
<dbReference type="InterPro" id="IPR029493">
    <property type="entry name" value="RecD2-like_HHH"/>
</dbReference>
<evidence type="ECO:0000259" key="5">
    <source>
        <dbReference type="Pfam" id="PF18335"/>
    </source>
</evidence>
<dbReference type="SUPFAM" id="SSF52540">
    <property type="entry name" value="P-loop containing nucleoside triphosphate hydrolases"/>
    <property type="match status" value="2"/>
</dbReference>
<dbReference type="InterPro" id="IPR027417">
    <property type="entry name" value="P-loop_NTPase"/>
</dbReference>
<evidence type="ECO:0000256" key="2">
    <source>
        <dbReference type="ARBA" id="ARBA00022840"/>
    </source>
</evidence>
<dbReference type="CDD" id="cd17933">
    <property type="entry name" value="DEXSc_RecD-like"/>
    <property type="match status" value="1"/>
</dbReference>
<dbReference type="InterPro" id="IPR050534">
    <property type="entry name" value="Coronavir_polyprotein_1ab"/>
</dbReference>
<dbReference type="EMBL" id="JACXAI010000002">
    <property type="protein sequence ID" value="MBD1379180.1"/>
    <property type="molecule type" value="Genomic_DNA"/>
</dbReference>
<evidence type="ECO:0000313" key="6">
    <source>
        <dbReference type="EMBL" id="MBD1379180.1"/>
    </source>
</evidence>
<dbReference type="PANTHER" id="PTHR43788">
    <property type="entry name" value="DNA2/NAM7 HELICASE FAMILY MEMBER"/>
    <property type="match status" value="1"/>
</dbReference>
<feature type="domain" description="ATP-dependent RecD2 DNA helicase SH3" evidence="5">
    <location>
        <begin position="562"/>
        <end position="634"/>
    </location>
</feature>
<evidence type="ECO:0000313" key="7">
    <source>
        <dbReference type="Proteomes" id="UP000626844"/>
    </source>
</evidence>
<keyword evidence="2" id="KW-0067">ATP-binding</keyword>
<protein>
    <submittedName>
        <fullName evidence="6">AAA family ATPase</fullName>
    </submittedName>
</protein>
<dbReference type="CDD" id="cd18809">
    <property type="entry name" value="SF1_C_RecD"/>
    <property type="match status" value="1"/>
</dbReference>
<feature type="domain" description="ATP-dependent RecD2 DNA helicase-like helix-hairpin-helix" evidence="4">
    <location>
        <begin position="151"/>
        <end position="240"/>
    </location>
</feature>
<proteinExistence type="predicted"/>
<dbReference type="Pfam" id="PF14490">
    <property type="entry name" value="HHH_RecD2"/>
    <property type="match status" value="1"/>
</dbReference>
<dbReference type="Pfam" id="PF13604">
    <property type="entry name" value="AAA_30"/>
    <property type="match status" value="1"/>
</dbReference>
<dbReference type="GO" id="GO:0009338">
    <property type="term" value="C:exodeoxyribonuclease V complex"/>
    <property type="evidence" value="ECO:0007669"/>
    <property type="project" value="TreeGrafter"/>
</dbReference>
<dbReference type="InterPro" id="IPR041451">
    <property type="entry name" value="RecD2_SH13"/>
</dbReference>
<dbReference type="Pfam" id="PF13538">
    <property type="entry name" value="UvrD_C_2"/>
    <property type="match status" value="1"/>
</dbReference>
<dbReference type="GO" id="GO:0006310">
    <property type="term" value="P:DNA recombination"/>
    <property type="evidence" value="ECO:0007669"/>
    <property type="project" value="TreeGrafter"/>
</dbReference>
<dbReference type="GO" id="GO:0017116">
    <property type="term" value="F:single-stranded DNA helicase activity"/>
    <property type="evidence" value="ECO:0007669"/>
    <property type="project" value="TreeGrafter"/>
</dbReference>
<evidence type="ECO:0000259" key="3">
    <source>
        <dbReference type="Pfam" id="PF13538"/>
    </source>
</evidence>
<sequence length="737" mass="84929">MSEVIKVRLRPVKELWYDDISSKAGYSCITDEVDKVEVHKDFKNFVIKGTLPKLTLRMEYNANLVGEYDKKRKSMTYIVQSIFEDIPKDIDKQRVYLNQIVAPRYVDAIYKEYPNQDVITLIMNDQLDISKVKGVGNKIISRIKNKVEQNVEYREAMEFLGQFDIKPKFIINLVKHYKSSKLVVQKVKECPYNLLTVRGIGFKKADDVAMKMKYPRDSKERIVAAIEYIVEENEKDGHTYIKQDKLIEEAYQLLGISHSLISEQIFETENIGVFGDAVAIKRTYFAEKYVAGILKDMVNHSAELNFNVEKFIEKQEKENSIKLTDQQKQFFYNIKKYNVNLLVGFAGCGKSALQKLVISLLEELKMTYLLLAPTGKASRVLSEYTKRKAMTVHKAVLMGQIDNSEDEDDKNYFKDDFIIVDEASMVDVKLASQLLNRVDPERTRLLFIGDSFQIPSVQCGLFLHDCIESKAIPTTMLDIVFRQKEGGILDVMTKIRLKEKFISNNEWGIKEYGDNCIVAAVPQEKMEGGYKYFYNEMLKQYKPEDIMVLSPQKKGNLGTFAINQSLQDIVNPSEGNKEEVSHGKDPEFIYRENDYVMNILNSYGIMNEREQEIDIVNGETGYIRKIDKENREVLLDLDYDKVPLEFKQLKQLLHAWCITLHKSQGSGSKCVIMVVDKAHKFQLNANLIYTGGTRSKDMLIIISQAETLNYAMKKNANLQRNTFLLDMLTDNGVNNEQ</sequence>
<dbReference type="InterPro" id="IPR027785">
    <property type="entry name" value="UvrD-like_helicase_C"/>
</dbReference>
<dbReference type="RefSeq" id="WP_191155549.1">
    <property type="nucleotide sequence ID" value="NZ_JACXAI010000002.1"/>
</dbReference>
<keyword evidence="7" id="KW-1185">Reference proteome</keyword>
<name>A0A926NDJ7_9BACI</name>
<feature type="domain" description="UvrD-like helicase C-terminal" evidence="3">
    <location>
        <begin position="654"/>
        <end position="702"/>
    </location>
</feature>